<feature type="transmembrane region" description="Helical" evidence="7">
    <location>
        <begin position="147"/>
        <end position="167"/>
    </location>
</feature>
<evidence type="ECO:0000256" key="3">
    <source>
        <dbReference type="ARBA" id="ARBA00022475"/>
    </source>
</evidence>
<evidence type="ECO:0000256" key="2">
    <source>
        <dbReference type="ARBA" id="ARBA00022448"/>
    </source>
</evidence>
<dbReference type="Gene3D" id="1.10.3720.10">
    <property type="entry name" value="MetI-like"/>
    <property type="match status" value="1"/>
</dbReference>
<feature type="transmembrane region" description="Helical" evidence="7">
    <location>
        <begin position="245"/>
        <end position="265"/>
    </location>
</feature>
<keyword evidence="3" id="KW-1003">Cell membrane</keyword>
<evidence type="ECO:0000256" key="5">
    <source>
        <dbReference type="ARBA" id="ARBA00022989"/>
    </source>
</evidence>
<organism evidence="9 10">
    <name type="scientific">Microcella humidisoli</name>
    <dbReference type="NCBI Taxonomy" id="2963406"/>
    <lineage>
        <taxon>Bacteria</taxon>
        <taxon>Bacillati</taxon>
        <taxon>Actinomycetota</taxon>
        <taxon>Actinomycetes</taxon>
        <taxon>Micrococcales</taxon>
        <taxon>Microbacteriaceae</taxon>
        <taxon>Microcella</taxon>
    </lineage>
</organism>
<dbReference type="PROSITE" id="PS50928">
    <property type="entry name" value="ABC_TM1"/>
    <property type="match status" value="1"/>
</dbReference>
<feature type="transmembrane region" description="Helical" evidence="7">
    <location>
        <begin position="211"/>
        <end position="233"/>
    </location>
</feature>
<feature type="domain" description="ABC transmembrane type-1" evidence="8">
    <location>
        <begin position="82"/>
        <end position="262"/>
    </location>
</feature>
<evidence type="ECO:0000256" key="7">
    <source>
        <dbReference type="RuleBase" id="RU363032"/>
    </source>
</evidence>
<dbReference type="RefSeq" id="WP_255159944.1">
    <property type="nucleotide sequence ID" value="NZ_CP101497.1"/>
</dbReference>
<feature type="transmembrane region" description="Helical" evidence="7">
    <location>
        <begin position="30"/>
        <end position="54"/>
    </location>
</feature>
<feature type="transmembrane region" description="Helical" evidence="7">
    <location>
        <begin position="116"/>
        <end position="135"/>
    </location>
</feature>
<dbReference type="PANTHER" id="PTHR30151">
    <property type="entry name" value="ALKANE SULFONATE ABC TRANSPORTER-RELATED, MEMBRANE SUBUNIT"/>
    <property type="match status" value="1"/>
</dbReference>
<dbReference type="EMBL" id="CP101497">
    <property type="protein sequence ID" value="UTT62812.1"/>
    <property type="molecule type" value="Genomic_DNA"/>
</dbReference>
<evidence type="ECO:0000313" key="10">
    <source>
        <dbReference type="Proteomes" id="UP001060039"/>
    </source>
</evidence>
<dbReference type="PANTHER" id="PTHR30151:SF0">
    <property type="entry name" value="ABC TRANSPORTER PERMEASE PROTEIN MJ0413-RELATED"/>
    <property type="match status" value="1"/>
</dbReference>
<comment type="subcellular location">
    <subcellularLocation>
        <location evidence="1 7">Cell membrane</location>
        <topology evidence="1 7">Multi-pass membrane protein</topology>
    </subcellularLocation>
</comment>
<accession>A0ABY5FXE5</accession>
<evidence type="ECO:0000259" key="8">
    <source>
        <dbReference type="PROSITE" id="PS50928"/>
    </source>
</evidence>
<name>A0ABY5FXE5_9MICO</name>
<dbReference type="CDD" id="cd06261">
    <property type="entry name" value="TM_PBP2"/>
    <property type="match status" value="1"/>
</dbReference>
<evidence type="ECO:0000256" key="6">
    <source>
        <dbReference type="ARBA" id="ARBA00023136"/>
    </source>
</evidence>
<evidence type="ECO:0000256" key="4">
    <source>
        <dbReference type="ARBA" id="ARBA00022692"/>
    </source>
</evidence>
<reference evidence="9" key="1">
    <citation type="submission" date="2022-07" db="EMBL/GenBank/DDBJ databases">
        <title>Taxonomic analysis of Microcella humidisoli nov. sp., isolated from riverside soil.</title>
        <authorList>
            <person name="Molina K.M."/>
            <person name="Kim S.B."/>
        </authorList>
    </citation>
    <scope>NUCLEOTIDE SEQUENCE</scope>
    <source>
        <strain evidence="9">MMS21-STM10</strain>
    </source>
</reference>
<keyword evidence="6 7" id="KW-0472">Membrane</keyword>
<evidence type="ECO:0000313" key="9">
    <source>
        <dbReference type="EMBL" id="UTT62812.1"/>
    </source>
</evidence>
<protein>
    <submittedName>
        <fullName evidence="9">ABC transporter permease</fullName>
    </submittedName>
</protein>
<dbReference type="SUPFAM" id="SSF161098">
    <property type="entry name" value="MetI-like"/>
    <property type="match status" value="1"/>
</dbReference>
<dbReference type="InterPro" id="IPR035906">
    <property type="entry name" value="MetI-like_sf"/>
</dbReference>
<dbReference type="Proteomes" id="UP001060039">
    <property type="component" value="Chromosome"/>
</dbReference>
<comment type="similarity">
    <text evidence="7">Belongs to the binding-protein-dependent transport system permease family.</text>
</comment>
<evidence type="ECO:0000256" key="1">
    <source>
        <dbReference type="ARBA" id="ARBA00004651"/>
    </source>
</evidence>
<sequence length="280" mass="29483">MSSLFAAPTGLRAQRGVAGFIAGLSPRGRALLIAVEVVLLLLLWQFLVGTLGLVNAVFFPPPLDVAQGFAELVQQGTLAQNAAVSVQSWLTGFAIAVAIGVPLGLLMGSSVPVDRVFGPIAWTLYAAPAVAYQPLTKAWFGFGTGPVIFLIVISAIFPIMLNLAAGIRTTSPSLIRAARVYGGSRMDVYRKILLPAAVPYLFAGLRQGAVLATIGMVVAELTGSSVGMGAVIIRSANTYNTDQSFAAIMLIVLWSVSMTQLVGLVERWLAPWNRRKGAAS</sequence>
<keyword evidence="2 7" id="KW-0813">Transport</keyword>
<keyword evidence="10" id="KW-1185">Reference proteome</keyword>
<feature type="transmembrane region" description="Helical" evidence="7">
    <location>
        <begin position="89"/>
        <end position="109"/>
    </location>
</feature>
<keyword evidence="5 7" id="KW-1133">Transmembrane helix</keyword>
<keyword evidence="4 7" id="KW-0812">Transmembrane</keyword>
<gene>
    <name evidence="9" type="ORF">NNL39_01470</name>
</gene>
<proteinExistence type="inferred from homology"/>
<dbReference type="Pfam" id="PF00528">
    <property type="entry name" value="BPD_transp_1"/>
    <property type="match status" value="1"/>
</dbReference>
<dbReference type="InterPro" id="IPR000515">
    <property type="entry name" value="MetI-like"/>
</dbReference>